<name>A0AAE0B5Q6_9ROSI</name>
<dbReference type="Proteomes" id="UP001281410">
    <property type="component" value="Unassembled WGS sequence"/>
</dbReference>
<dbReference type="AlphaFoldDB" id="A0AAE0B5Q6"/>
<dbReference type="PANTHER" id="PTHR47074:SF48">
    <property type="entry name" value="POLYNUCLEOTIDYL TRANSFERASE, RIBONUCLEASE H-LIKE SUPERFAMILY PROTEIN"/>
    <property type="match status" value="1"/>
</dbReference>
<dbReference type="InterPro" id="IPR002156">
    <property type="entry name" value="RNaseH_domain"/>
</dbReference>
<evidence type="ECO:0000313" key="2">
    <source>
        <dbReference type="EMBL" id="KAK3229800.1"/>
    </source>
</evidence>
<keyword evidence="3" id="KW-1185">Reference proteome</keyword>
<proteinExistence type="predicted"/>
<protein>
    <recommendedName>
        <fullName evidence="1">RNase H type-1 domain-containing protein</fullName>
    </recommendedName>
</protein>
<organism evidence="2 3">
    <name type="scientific">Dipteronia sinensis</name>
    <dbReference type="NCBI Taxonomy" id="43782"/>
    <lineage>
        <taxon>Eukaryota</taxon>
        <taxon>Viridiplantae</taxon>
        <taxon>Streptophyta</taxon>
        <taxon>Embryophyta</taxon>
        <taxon>Tracheophyta</taxon>
        <taxon>Spermatophyta</taxon>
        <taxon>Magnoliopsida</taxon>
        <taxon>eudicotyledons</taxon>
        <taxon>Gunneridae</taxon>
        <taxon>Pentapetalae</taxon>
        <taxon>rosids</taxon>
        <taxon>malvids</taxon>
        <taxon>Sapindales</taxon>
        <taxon>Sapindaceae</taxon>
        <taxon>Hippocastanoideae</taxon>
        <taxon>Acereae</taxon>
        <taxon>Dipteronia</taxon>
    </lineage>
</organism>
<dbReference type="PANTHER" id="PTHR47074">
    <property type="entry name" value="BNAC02G40300D PROTEIN"/>
    <property type="match status" value="1"/>
</dbReference>
<evidence type="ECO:0000313" key="3">
    <source>
        <dbReference type="Proteomes" id="UP001281410"/>
    </source>
</evidence>
<feature type="domain" description="RNase H type-1" evidence="1">
    <location>
        <begin position="4"/>
        <end position="68"/>
    </location>
</feature>
<comment type="caution">
    <text evidence="2">The sequence shown here is derived from an EMBL/GenBank/DDBJ whole genome shotgun (WGS) entry which is preliminary data.</text>
</comment>
<sequence>MASCSQRLDASYSPKAVEAVALLRGIDFAVDVGMVPVVIESDVLGVVNLVNSGKPSSAEIGLVIDDIVSRLFCRAVGSVSLSLGRQILLPIFLPKWLWI</sequence>
<dbReference type="GO" id="GO:0003676">
    <property type="term" value="F:nucleic acid binding"/>
    <property type="evidence" value="ECO:0007669"/>
    <property type="project" value="InterPro"/>
</dbReference>
<dbReference type="Pfam" id="PF13456">
    <property type="entry name" value="RVT_3"/>
    <property type="match status" value="1"/>
</dbReference>
<dbReference type="EMBL" id="JANJYJ010000001">
    <property type="protein sequence ID" value="KAK3229800.1"/>
    <property type="molecule type" value="Genomic_DNA"/>
</dbReference>
<accession>A0AAE0B5Q6</accession>
<evidence type="ECO:0000259" key="1">
    <source>
        <dbReference type="Pfam" id="PF13456"/>
    </source>
</evidence>
<dbReference type="InterPro" id="IPR052929">
    <property type="entry name" value="RNase_H-like_EbsB-rel"/>
</dbReference>
<gene>
    <name evidence="2" type="ORF">Dsin_001681</name>
</gene>
<reference evidence="2" key="1">
    <citation type="journal article" date="2023" name="Plant J.">
        <title>Genome sequences and population genomics provide insights into the demographic history, inbreeding, and mutation load of two 'living fossil' tree species of Dipteronia.</title>
        <authorList>
            <person name="Feng Y."/>
            <person name="Comes H.P."/>
            <person name="Chen J."/>
            <person name="Zhu S."/>
            <person name="Lu R."/>
            <person name="Zhang X."/>
            <person name="Li P."/>
            <person name="Qiu J."/>
            <person name="Olsen K.M."/>
            <person name="Qiu Y."/>
        </authorList>
    </citation>
    <scope>NUCLEOTIDE SEQUENCE</scope>
    <source>
        <strain evidence="2">NBL</strain>
    </source>
</reference>
<dbReference type="GO" id="GO:0004523">
    <property type="term" value="F:RNA-DNA hybrid ribonuclease activity"/>
    <property type="evidence" value="ECO:0007669"/>
    <property type="project" value="InterPro"/>
</dbReference>